<protein>
    <submittedName>
        <fullName evidence="5">ABC-type metal ion transport system, periplasmic component/surface adhesin</fullName>
    </submittedName>
</protein>
<dbReference type="PATRIC" id="fig|710685.3.peg.2235"/>
<dbReference type="PANTHER" id="PTHR42953">
    <property type="entry name" value="HIGH-AFFINITY ZINC UPTAKE SYSTEM PROTEIN ZNUA-RELATED"/>
    <property type="match status" value="1"/>
</dbReference>
<dbReference type="InterPro" id="IPR006127">
    <property type="entry name" value="ZnuA-like"/>
</dbReference>
<accession>G8RT14</accession>
<name>G8RT14_MYCRN</name>
<evidence type="ECO:0000256" key="3">
    <source>
        <dbReference type="ARBA" id="ARBA00022723"/>
    </source>
</evidence>
<dbReference type="SUPFAM" id="SSF53807">
    <property type="entry name" value="Helical backbone' metal receptor"/>
    <property type="match status" value="1"/>
</dbReference>
<dbReference type="GO" id="GO:0046872">
    <property type="term" value="F:metal ion binding"/>
    <property type="evidence" value="ECO:0007669"/>
    <property type="project" value="UniProtKB-KW"/>
</dbReference>
<dbReference type="InterPro" id="IPR050492">
    <property type="entry name" value="Bact_metal-bind_prot9"/>
</dbReference>
<dbReference type="HOGENOM" id="CLU_016838_0_0_11"/>
<keyword evidence="2" id="KW-0813">Transport</keyword>
<keyword evidence="3" id="KW-0479">Metal-binding</keyword>
<sequence length="301" mass="31368">MRARFAAATAAVVAIGAVGCSQQESSPTDHGAATVVASTDVWGSVTSAVTDDHATVTSIVSGTVADPHSFEASPADTAAITDASLVVFNGGDYDHWVEHVLEDHPDVPTVDAYALRPDAQQPGNEHVFYDPATAKAVATGVADRLASIDPANADAYRANAAAFGAKADEILTLERTIGQKHPGASVVATEPVAHYLLVNAGIADRTPEGFANAIEEDTDPSPADLAAMLDLINTRQVSALLYNPQTETAVTKQLSDAAARASIPVVDVTETLPEGTDYLTWQRQTAEQLASQLDKAAQANR</sequence>
<evidence type="ECO:0000256" key="4">
    <source>
        <dbReference type="ARBA" id="ARBA00022729"/>
    </source>
</evidence>
<dbReference type="EMBL" id="CP003169">
    <property type="protein sequence ID" value="AEV72826.1"/>
    <property type="molecule type" value="Genomic_DNA"/>
</dbReference>
<evidence type="ECO:0000256" key="2">
    <source>
        <dbReference type="ARBA" id="ARBA00022448"/>
    </source>
</evidence>
<keyword evidence="6" id="KW-1185">Reference proteome</keyword>
<dbReference type="Pfam" id="PF01297">
    <property type="entry name" value="ZnuA"/>
    <property type="match status" value="1"/>
</dbReference>
<evidence type="ECO:0000256" key="1">
    <source>
        <dbReference type="ARBA" id="ARBA00004196"/>
    </source>
</evidence>
<evidence type="ECO:0000313" key="5">
    <source>
        <dbReference type="EMBL" id="AEV72826.1"/>
    </source>
</evidence>
<organism evidence="5 6">
    <name type="scientific">Mycolicibacterium rhodesiae (strain NBB3)</name>
    <name type="common">Mycobacterium rhodesiae</name>
    <dbReference type="NCBI Taxonomy" id="710685"/>
    <lineage>
        <taxon>Bacteria</taxon>
        <taxon>Bacillati</taxon>
        <taxon>Actinomycetota</taxon>
        <taxon>Actinomycetes</taxon>
        <taxon>Mycobacteriales</taxon>
        <taxon>Mycobacteriaceae</taxon>
        <taxon>Mycolicibacterium</taxon>
    </lineage>
</organism>
<dbReference type="OrthoDB" id="5296019at2"/>
<dbReference type="RefSeq" id="WP_014210638.1">
    <property type="nucleotide sequence ID" value="NC_016604.1"/>
</dbReference>
<comment type="subcellular location">
    <subcellularLocation>
        <location evidence="1">Cell envelope</location>
    </subcellularLocation>
</comment>
<evidence type="ECO:0000313" key="6">
    <source>
        <dbReference type="Proteomes" id="UP000005442"/>
    </source>
</evidence>
<dbReference type="Proteomes" id="UP000005442">
    <property type="component" value="Chromosome"/>
</dbReference>
<dbReference type="eggNOG" id="COG0803">
    <property type="taxonomic scope" value="Bacteria"/>
</dbReference>
<dbReference type="PANTHER" id="PTHR42953:SF1">
    <property type="entry name" value="METAL-BINDING PROTEIN HI_0362-RELATED"/>
    <property type="match status" value="1"/>
</dbReference>
<dbReference type="PROSITE" id="PS51257">
    <property type="entry name" value="PROKAR_LIPOPROTEIN"/>
    <property type="match status" value="1"/>
</dbReference>
<keyword evidence="4" id="KW-0732">Signal</keyword>
<dbReference type="KEGG" id="mrh:MycrhN_2235"/>
<gene>
    <name evidence="5" type="ordered locus">MycrhN_2235</name>
</gene>
<proteinExistence type="predicted"/>
<dbReference type="STRING" id="710685.MycrhN_2235"/>
<dbReference type="GO" id="GO:0030001">
    <property type="term" value="P:metal ion transport"/>
    <property type="evidence" value="ECO:0007669"/>
    <property type="project" value="InterPro"/>
</dbReference>
<dbReference type="GO" id="GO:0030313">
    <property type="term" value="C:cell envelope"/>
    <property type="evidence" value="ECO:0007669"/>
    <property type="project" value="UniProtKB-SubCell"/>
</dbReference>
<dbReference type="Gene3D" id="3.40.50.1980">
    <property type="entry name" value="Nitrogenase molybdenum iron protein domain"/>
    <property type="match status" value="2"/>
</dbReference>
<reference evidence="5 6" key="1">
    <citation type="submission" date="2011-12" db="EMBL/GenBank/DDBJ databases">
        <title>Complete sequence of Mycobacterium rhodesiae NBB3.</title>
        <authorList>
            <consortium name="US DOE Joint Genome Institute"/>
            <person name="Lucas S."/>
            <person name="Han J."/>
            <person name="Lapidus A."/>
            <person name="Cheng J.-F."/>
            <person name="Goodwin L."/>
            <person name="Pitluck S."/>
            <person name="Peters L."/>
            <person name="Mikhailova N."/>
            <person name="Gu W."/>
            <person name="Detter J.C."/>
            <person name="Han C."/>
            <person name="Tapia R."/>
            <person name="Land M."/>
            <person name="Hauser L."/>
            <person name="Kyrpides N."/>
            <person name="Ivanova N."/>
            <person name="Pagani I."/>
            <person name="Mattes T."/>
            <person name="Holmes A."/>
            <person name="Rutledge P."/>
            <person name="Paulsen I."/>
            <person name="Coleman N."/>
            <person name="Woyke T."/>
        </authorList>
    </citation>
    <scope>NUCLEOTIDE SEQUENCE [LARGE SCALE GENOMIC DNA]</scope>
    <source>
        <strain evidence="5 6">NBB3</strain>
    </source>
</reference>
<dbReference type="AlphaFoldDB" id="G8RT14"/>